<keyword evidence="3" id="KW-1185">Reference proteome</keyword>
<dbReference type="InParanoid" id="A0A136IP63"/>
<sequence>MVLSNTATDKCSISWYYPHECTASELKSPRSMLECVVVPHFHNSDSSSNAFSRPRRAVKSSRAP</sequence>
<feature type="compositionally biased region" description="Basic residues" evidence="1">
    <location>
        <begin position="53"/>
        <end position="64"/>
    </location>
</feature>
<dbReference type="AlphaFoldDB" id="A0A136IP63"/>
<feature type="region of interest" description="Disordered" evidence="1">
    <location>
        <begin position="42"/>
        <end position="64"/>
    </location>
</feature>
<organism evidence="2 3">
    <name type="scientific">Microdochium bolleyi</name>
    <dbReference type="NCBI Taxonomy" id="196109"/>
    <lineage>
        <taxon>Eukaryota</taxon>
        <taxon>Fungi</taxon>
        <taxon>Dikarya</taxon>
        <taxon>Ascomycota</taxon>
        <taxon>Pezizomycotina</taxon>
        <taxon>Sordariomycetes</taxon>
        <taxon>Xylariomycetidae</taxon>
        <taxon>Xylariales</taxon>
        <taxon>Microdochiaceae</taxon>
        <taxon>Microdochium</taxon>
    </lineage>
</organism>
<proteinExistence type="predicted"/>
<reference evidence="3" key="1">
    <citation type="submission" date="2016-02" db="EMBL/GenBank/DDBJ databases">
        <title>Draft genome sequence of Microdochium bolleyi, a fungal endophyte of beachgrass.</title>
        <authorList>
            <consortium name="DOE Joint Genome Institute"/>
            <person name="David A.S."/>
            <person name="May G."/>
            <person name="Haridas S."/>
            <person name="Lim J."/>
            <person name="Wang M."/>
            <person name="Labutti K."/>
            <person name="Lipzen A."/>
            <person name="Barry K."/>
            <person name="Grigoriev I.V."/>
        </authorList>
    </citation>
    <scope>NUCLEOTIDE SEQUENCE [LARGE SCALE GENOMIC DNA]</scope>
    <source>
        <strain evidence="3">J235TASD1</strain>
    </source>
</reference>
<dbReference type="Proteomes" id="UP000070501">
    <property type="component" value="Unassembled WGS sequence"/>
</dbReference>
<feature type="non-terminal residue" evidence="2">
    <location>
        <position position="64"/>
    </location>
</feature>
<protein>
    <submittedName>
        <fullName evidence="2">Uncharacterized protein</fullName>
    </submittedName>
</protein>
<evidence type="ECO:0000313" key="2">
    <source>
        <dbReference type="EMBL" id="KXJ86702.1"/>
    </source>
</evidence>
<accession>A0A136IP63</accession>
<dbReference type="EMBL" id="KQ964266">
    <property type="protein sequence ID" value="KXJ86702.1"/>
    <property type="molecule type" value="Genomic_DNA"/>
</dbReference>
<evidence type="ECO:0000256" key="1">
    <source>
        <dbReference type="SAM" id="MobiDB-lite"/>
    </source>
</evidence>
<evidence type="ECO:0000313" key="3">
    <source>
        <dbReference type="Proteomes" id="UP000070501"/>
    </source>
</evidence>
<name>A0A136IP63_9PEZI</name>
<gene>
    <name evidence="2" type="ORF">Micbo1qcDRAFT_168187</name>
</gene>